<dbReference type="InterPro" id="IPR000726">
    <property type="entry name" value="Glyco_hydro_19_cat"/>
</dbReference>
<comment type="caution">
    <text evidence="3">The sequence shown here is derived from an EMBL/GenBank/DDBJ whole genome shotgun (WGS) entry which is preliminary data.</text>
</comment>
<keyword evidence="4" id="KW-1185">Reference proteome</keyword>
<dbReference type="Pfam" id="PF05627">
    <property type="entry name" value="AvrRpt-cleavage"/>
    <property type="match status" value="1"/>
</dbReference>
<gene>
    <name evidence="3" type="ORF">SLEP1_g51375</name>
</gene>
<reference evidence="3 4" key="1">
    <citation type="journal article" date="2021" name="Commun. Biol.">
        <title>The genome of Shorea leprosula (Dipterocarpaceae) highlights the ecological relevance of drought in aseasonal tropical rainforests.</title>
        <authorList>
            <person name="Ng K.K.S."/>
            <person name="Kobayashi M.J."/>
            <person name="Fawcett J.A."/>
            <person name="Hatakeyama M."/>
            <person name="Paape T."/>
            <person name="Ng C.H."/>
            <person name="Ang C.C."/>
            <person name="Tnah L.H."/>
            <person name="Lee C.T."/>
            <person name="Nishiyama T."/>
            <person name="Sese J."/>
            <person name="O'Brien M.J."/>
            <person name="Copetti D."/>
            <person name="Mohd Noor M.I."/>
            <person name="Ong R.C."/>
            <person name="Putra M."/>
            <person name="Sireger I.Z."/>
            <person name="Indrioko S."/>
            <person name="Kosugi Y."/>
            <person name="Izuno A."/>
            <person name="Isagi Y."/>
            <person name="Lee S.L."/>
            <person name="Shimizu K.K."/>
        </authorList>
    </citation>
    <scope>NUCLEOTIDE SEQUENCE [LARGE SCALE GENOMIC DNA]</scope>
    <source>
        <strain evidence="3">214</strain>
    </source>
</reference>
<dbReference type="Gene3D" id="1.10.530.10">
    <property type="match status" value="1"/>
</dbReference>
<dbReference type="GO" id="GO:0006032">
    <property type="term" value="P:chitin catabolic process"/>
    <property type="evidence" value="ECO:0007669"/>
    <property type="project" value="InterPro"/>
</dbReference>
<dbReference type="Proteomes" id="UP001054252">
    <property type="component" value="Unassembled WGS sequence"/>
</dbReference>
<dbReference type="SUPFAM" id="SSF53955">
    <property type="entry name" value="Lysozyme-like"/>
    <property type="match status" value="1"/>
</dbReference>
<evidence type="ECO:0000313" key="4">
    <source>
        <dbReference type="Proteomes" id="UP001054252"/>
    </source>
</evidence>
<dbReference type="EMBL" id="BPVZ01000177">
    <property type="protein sequence ID" value="GKV44169.1"/>
    <property type="molecule type" value="Genomic_DNA"/>
</dbReference>
<dbReference type="InterPro" id="IPR023346">
    <property type="entry name" value="Lysozyme-like_dom_sf"/>
</dbReference>
<dbReference type="InterPro" id="IPR008700">
    <property type="entry name" value="TypeIII_avirulence_cleave"/>
</dbReference>
<dbReference type="InterPro" id="IPR040387">
    <property type="entry name" value="RIN4/NOI4"/>
</dbReference>
<evidence type="ECO:0000313" key="3">
    <source>
        <dbReference type="EMBL" id="GKV44169.1"/>
    </source>
</evidence>
<accession>A0AAV5M559</accession>
<evidence type="ECO:0000259" key="1">
    <source>
        <dbReference type="Pfam" id="PF00182"/>
    </source>
</evidence>
<dbReference type="GO" id="GO:0016998">
    <property type="term" value="P:cell wall macromolecule catabolic process"/>
    <property type="evidence" value="ECO:0007669"/>
    <property type="project" value="InterPro"/>
</dbReference>
<protein>
    <submittedName>
        <fullName evidence="3">Uncharacterized protein</fullName>
    </submittedName>
</protein>
<dbReference type="AlphaFoldDB" id="A0AAV5M559"/>
<feature type="domain" description="RIN4 pathogenic type III effector avirulence factor Avr cleavage site" evidence="2">
    <location>
        <begin position="6"/>
        <end position="39"/>
    </location>
</feature>
<sequence>MAAAENERPLPRFGDWDVNDPATSEGFTVIFSKASNEKKSGKSTGHAAGKRRFMDDGNHMLRPLDNKKFLAALTVGVLATFVLGISAEQCGRQAGGAVCPNGLCSYIITPALFDQMLKDRNDGRCPSNGYYKYDAFIAAARSFDGFGMHDRGYQYPRMAHMHGDIALLEKGTVQEPIAHRINGQYAMSSW</sequence>
<name>A0AAV5M559_9ROSI</name>
<dbReference type="PANTHER" id="PTHR33159:SF96">
    <property type="entry name" value="RPM1-INTERACTING PROTEIN 4-LIKE"/>
    <property type="match status" value="1"/>
</dbReference>
<dbReference type="Pfam" id="PF00182">
    <property type="entry name" value="Glyco_hydro_19"/>
    <property type="match status" value="1"/>
</dbReference>
<proteinExistence type="predicted"/>
<dbReference type="GO" id="GO:0004568">
    <property type="term" value="F:chitinase activity"/>
    <property type="evidence" value="ECO:0007669"/>
    <property type="project" value="InterPro"/>
</dbReference>
<dbReference type="GO" id="GO:0005886">
    <property type="term" value="C:plasma membrane"/>
    <property type="evidence" value="ECO:0007669"/>
    <property type="project" value="TreeGrafter"/>
</dbReference>
<feature type="domain" description="Glycoside hydrolase family 19 catalytic" evidence="1">
    <location>
        <begin position="107"/>
        <end position="149"/>
    </location>
</feature>
<dbReference type="PANTHER" id="PTHR33159">
    <property type="entry name" value="RPM1-INTERACTING PROTEIN 4 (RIN4) FAMILY PROTEIN"/>
    <property type="match status" value="1"/>
</dbReference>
<evidence type="ECO:0000259" key="2">
    <source>
        <dbReference type="Pfam" id="PF05627"/>
    </source>
</evidence>
<organism evidence="3 4">
    <name type="scientific">Rubroshorea leprosula</name>
    <dbReference type="NCBI Taxonomy" id="152421"/>
    <lineage>
        <taxon>Eukaryota</taxon>
        <taxon>Viridiplantae</taxon>
        <taxon>Streptophyta</taxon>
        <taxon>Embryophyta</taxon>
        <taxon>Tracheophyta</taxon>
        <taxon>Spermatophyta</taxon>
        <taxon>Magnoliopsida</taxon>
        <taxon>eudicotyledons</taxon>
        <taxon>Gunneridae</taxon>
        <taxon>Pentapetalae</taxon>
        <taxon>rosids</taxon>
        <taxon>malvids</taxon>
        <taxon>Malvales</taxon>
        <taxon>Dipterocarpaceae</taxon>
        <taxon>Rubroshorea</taxon>
    </lineage>
</organism>